<dbReference type="SUPFAM" id="SSF158837">
    <property type="entry name" value="AGR C 984p-like"/>
    <property type="match status" value="5"/>
</dbReference>
<evidence type="ECO:0000313" key="2">
    <source>
        <dbReference type="Proteomes" id="UP000613160"/>
    </source>
</evidence>
<organism evidence="1 2">
    <name type="scientific">Aureimonas glaciei</name>
    <dbReference type="NCBI Taxonomy" id="1776957"/>
    <lineage>
        <taxon>Bacteria</taxon>
        <taxon>Pseudomonadati</taxon>
        <taxon>Pseudomonadota</taxon>
        <taxon>Alphaproteobacteria</taxon>
        <taxon>Hyphomicrobiales</taxon>
        <taxon>Aurantimonadaceae</taxon>
        <taxon>Aureimonas</taxon>
    </lineage>
</organism>
<dbReference type="Gene3D" id="1.10.3700.10">
    <property type="entry name" value="AGR C 984p-like"/>
    <property type="match status" value="4"/>
</dbReference>
<dbReference type="EMBL" id="BMJJ01000008">
    <property type="protein sequence ID" value="GGD27676.1"/>
    <property type="molecule type" value="Genomic_DNA"/>
</dbReference>
<comment type="caution">
    <text evidence="1">The sequence shown here is derived from an EMBL/GenBank/DDBJ whole genome shotgun (WGS) entry which is preliminary data.</text>
</comment>
<keyword evidence="1" id="KW-0966">Cell projection</keyword>
<dbReference type="InterPro" id="IPR023157">
    <property type="entry name" value="AGR-C-984p-like_sf"/>
</dbReference>
<dbReference type="InterPro" id="IPR010626">
    <property type="entry name" value="DUF1217"/>
</dbReference>
<name>A0A916Y2I7_9HYPH</name>
<dbReference type="Pfam" id="PF06748">
    <property type="entry name" value="DUF1217"/>
    <property type="match status" value="3"/>
</dbReference>
<reference evidence="1" key="2">
    <citation type="submission" date="2020-09" db="EMBL/GenBank/DDBJ databases">
        <authorList>
            <person name="Sun Q."/>
            <person name="Zhou Y."/>
        </authorList>
    </citation>
    <scope>NUCLEOTIDE SEQUENCE</scope>
    <source>
        <strain evidence="1">CGMCC 1.15493</strain>
    </source>
</reference>
<reference evidence="1" key="1">
    <citation type="journal article" date="2014" name="Int. J. Syst. Evol. Microbiol.">
        <title>Complete genome sequence of Corynebacterium casei LMG S-19264T (=DSM 44701T), isolated from a smear-ripened cheese.</title>
        <authorList>
            <consortium name="US DOE Joint Genome Institute (JGI-PGF)"/>
            <person name="Walter F."/>
            <person name="Albersmeier A."/>
            <person name="Kalinowski J."/>
            <person name="Ruckert C."/>
        </authorList>
    </citation>
    <scope>NUCLEOTIDE SEQUENCE</scope>
    <source>
        <strain evidence="1">CGMCC 1.15493</strain>
    </source>
</reference>
<dbReference type="Proteomes" id="UP000613160">
    <property type="component" value="Unassembled WGS sequence"/>
</dbReference>
<sequence length="724" mass="77571">MLSTLLNYRLYASDLTASLQRIQSDARVASDTQYYDEHIGKIKTVDEFLSDTRLYTYALKAYGLEDQAGSKAFVRKVIESDLSDSASFANALSDSRYRSFAEAFSFNNATTVAATAQSTGQKEAMVEAYSEHRVRQGTALSAKTSLFQQKMATITSVDEFLANATLFEVAMQSIGADPALISKSYVRSVLTGEASDDAASTSDDKFFVLADKMNFASDGSVPAGSAAMSAEKAERLVYDFNVAHDNLASSQSAAQETAYFLAKAATARSVSDLTGDARVASYLVTAFQLDSTTSAAYVASILSSDPSDPSSALGQASTATAAQAAYKQKLVALNAAFTFTPQGTVPDGKSALAQPSGDTVSVAYHDNYQTAAFAKDASKTETFEFLAANIMSVGDLMAKSAVFGRDALDYVLTAFDIDPDTASLTKIRRVLQSDTSDPESYVNKLGDARYEKLAAAFNFGADGKIAAQRQVQSNASITKTGSAYLASFGSDLTDAKKSLITADTKKYIEAVSEARKLDDVVANKTITDYALTAFGLDEEGLTADQLRKILTSDLGDPKSYANSFQDSRYVDFAEAFNFSPSGVVTTAADSVQRPALRLSTENKYLLSVMEEKAGETSEGARLALYFLRQAPTLTTPLRLLADKAILEVVKTTLGLPSELSSLDVDKQVSIIEKKLDVKDLQDPAKLDKFIARFAALYDMNNADLTVSSPYLGLFGEASGLLAIL</sequence>
<keyword evidence="2" id="KW-1185">Reference proteome</keyword>
<protein>
    <submittedName>
        <fullName evidence="1">Flagella associated protein</fullName>
    </submittedName>
</protein>
<evidence type="ECO:0000313" key="1">
    <source>
        <dbReference type="EMBL" id="GGD27676.1"/>
    </source>
</evidence>
<accession>A0A916Y2I7</accession>
<gene>
    <name evidence="1" type="ORF">GCM10011335_33480</name>
</gene>
<keyword evidence="1" id="KW-0282">Flagellum</keyword>
<dbReference type="RefSeq" id="WP_188852780.1">
    <property type="nucleotide sequence ID" value="NZ_BMJJ01000008.1"/>
</dbReference>
<keyword evidence="1" id="KW-0969">Cilium</keyword>
<proteinExistence type="predicted"/>
<dbReference type="AlphaFoldDB" id="A0A916Y2I7"/>